<dbReference type="InterPro" id="IPR036823">
    <property type="entry name" value="Ribosomal_uS7_dom_sf"/>
</dbReference>
<dbReference type="AlphaFoldDB" id="A0A1B1LMP4"/>
<comment type="subcellular location">
    <subcellularLocation>
        <location evidence="1">Plastid</location>
    </subcellularLocation>
</comment>
<protein>
    <submittedName>
        <fullName evidence="9">Ribosomal protein S7</fullName>
    </submittedName>
    <submittedName>
        <fullName evidence="10">Small ribosomal protein 7</fullName>
    </submittedName>
</protein>
<feature type="domain" description="Small ribosomal subunit protein uS7" evidence="8">
    <location>
        <begin position="7"/>
        <end position="145"/>
    </location>
</feature>
<keyword evidence="10" id="KW-0150">Chloroplast</keyword>
<dbReference type="FunFam" id="1.10.455.10:FF:000001">
    <property type="entry name" value="30S ribosomal protein S7"/>
    <property type="match status" value="1"/>
</dbReference>
<dbReference type="CDD" id="cd14871">
    <property type="entry name" value="uS7_Chloroplast"/>
    <property type="match status" value="1"/>
</dbReference>
<dbReference type="SUPFAM" id="SSF47973">
    <property type="entry name" value="Ribosomal protein S7"/>
    <property type="match status" value="1"/>
</dbReference>
<dbReference type="InterPro" id="IPR005717">
    <property type="entry name" value="Ribosomal_uS7_bac/org-type"/>
</dbReference>
<evidence type="ECO:0000313" key="9">
    <source>
        <dbReference type="EMBL" id="ANQ38709.1"/>
    </source>
</evidence>
<evidence type="ECO:0000256" key="7">
    <source>
        <dbReference type="ARBA" id="ARBA00023274"/>
    </source>
</evidence>
<keyword evidence="4" id="KW-0699">rRNA-binding</keyword>
<keyword evidence="7" id="KW-0687">Ribonucleoprotein</keyword>
<dbReference type="GO" id="GO:0019843">
    <property type="term" value="F:rRNA binding"/>
    <property type="evidence" value="ECO:0007669"/>
    <property type="project" value="UniProtKB-KW"/>
</dbReference>
<keyword evidence="5" id="KW-0694">RNA-binding</keyword>
<organism evidence="10">
    <name type="scientific">Cynomorium coccineum</name>
    <dbReference type="NCBI Taxonomy" id="51503"/>
    <lineage>
        <taxon>Eukaryota</taxon>
        <taxon>Viridiplantae</taxon>
        <taxon>Streptophyta</taxon>
        <taxon>Embryophyta</taxon>
        <taxon>Tracheophyta</taxon>
        <taxon>Spermatophyta</taxon>
        <taxon>Magnoliopsida</taxon>
        <taxon>eudicotyledons</taxon>
        <taxon>Gunneridae</taxon>
        <taxon>Pentapetalae</taxon>
        <taxon>Saxifragales</taxon>
        <taxon>Cynomoriaceae</taxon>
        <taxon>Cynomorium</taxon>
    </lineage>
</organism>
<evidence type="ECO:0000256" key="5">
    <source>
        <dbReference type="ARBA" id="ARBA00022884"/>
    </source>
</evidence>
<dbReference type="PIRSF" id="PIRSF002122">
    <property type="entry name" value="RPS7p_RPS7a_RPS5e_RPS7o"/>
    <property type="match status" value="1"/>
</dbReference>
<dbReference type="GO" id="GO:0006412">
    <property type="term" value="P:translation"/>
    <property type="evidence" value="ECO:0007669"/>
    <property type="project" value="InterPro"/>
</dbReference>
<dbReference type="InterPro" id="IPR000235">
    <property type="entry name" value="Ribosomal_uS7"/>
</dbReference>
<dbReference type="PANTHER" id="PTHR11205">
    <property type="entry name" value="RIBOSOMAL PROTEIN S7"/>
    <property type="match status" value="1"/>
</dbReference>
<dbReference type="GO" id="GO:0009536">
    <property type="term" value="C:plastid"/>
    <property type="evidence" value="ECO:0007669"/>
    <property type="project" value="UniProtKB-SubCell"/>
</dbReference>
<evidence type="ECO:0000256" key="1">
    <source>
        <dbReference type="ARBA" id="ARBA00004474"/>
    </source>
</evidence>
<keyword evidence="3 10" id="KW-0934">Plastid</keyword>
<evidence type="ECO:0000256" key="3">
    <source>
        <dbReference type="ARBA" id="ARBA00022640"/>
    </source>
</evidence>
<dbReference type="Gene3D" id="1.10.455.10">
    <property type="entry name" value="Ribosomal protein S7 domain"/>
    <property type="match status" value="1"/>
</dbReference>
<dbReference type="NCBIfam" id="TIGR01029">
    <property type="entry name" value="rpsG_bact"/>
    <property type="match status" value="1"/>
</dbReference>
<comment type="similarity">
    <text evidence="2">Belongs to the universal ribosomal protein uS7 family.</text>
</comment>
<sequence length="151" mass="17148">MPRRLKKKNDPIYRNRLVNLLINHIMKHGKKSLAYKILYLVMKNIKKNTEKDPLSVLYGAIHKVTPNIAVKARRVGGSTHQIPIEIRSTQGGTLAIRWLLGASRKRSGKKNLALNLSSEFLDASKGNGYAIRKKEEIHKIAEGNRAFAHFR</sequence>
<name>A0A1B1LMP4_9MAGN</name>
<evidence type="ECO:0000256" key="2">
    <source>
        <dbReference type="ARBA" id="ARBA00007151"/>
    </source>
</evidence>
<dbReference type="EMBL" id="KU043198">
    <property type="protein sequence ID" value="ANS54306.1"/>
    <property type="molecule type" value="Genomic_DNA"/>
</dbReference>
<dbReference type="GO" id="GO:0015935">
    <property type="term" value="C:small ribosomal subunit"/>
    <property type="evidence" value="ECO:0007669"/>
    <property type="project" value="InterPro"/>
</dbReference>
<accession>A0A1B1LMP4</accession>
<evidence type="ECO:0000256" key="6">
    <source>
        <dbReference type="ARBA" id="ARBA00022980"/>
    </source>
</evidence>
<reference evidence="10" key="1">
    <citation type="journal article" date="2016" name="Genome Biol. Evol.">
        <title>Assembled Plastid and Mitochondrial Genomes, as well as Nuclear Genes, Place the Parasite Family Cynomoriaceae in the Saxifragales.</title>
        <authorList>
            <person name="Bellot S."/>
            <person name="Cusimano N."/>
            <person name="Luo S."/>
            <person name="Sun G."/>
            <person name="Zarre S."/>
            <person name="Groger A."/>
            <person name="Temsch E."/>
            <person name="Renner S.S."/>
        </authorList>
    </citation>
    <scope>NUCLEOTIDE SEQUENCE</scope>
</reference>
<dbReference type="EMBL" id="KX270752">
    <property type="protein sequence ID" value="ANQ38709.1"/>
    <property type="molecule type" value="Genomic_DNA"/>
</dbReference>
<evidence type="ECO:0000259" key="8">
    <source>
        <dbReference type="Pfam" id="PF00177"/>
    </source>
</evidence>
<gene>
    <name evidence="10" type="primary">rps7</name>
</gene>
<evidence type="ECO:0000256" key="4">
    <source>
        <dbReference type="ARBA" id="ARBA00022730"/>
    </source>
</evidence>
<keyword evidence="6 10" id="KW-0689">Ribosomal protein</keyword>
<geneLocation type="plastid" evidence="10"/>
<dbReference type="EMBL" id="KX270752">
    <property type="protein sequence ID" value="ANQ38710.1"/>
    <property type="molecule type" value="Genomic_DNA"/>
</dbReference>
<dbReference type="HAMAP" id="MF_00480_B">
    <property type="entry name" value="Ribosomal_uS7_B"/>
    <property type="match status" value="1"/>
</dbReference>
<dbReference type="InterPro" id="IPR023798">
    <property type="entry name" value="Ribosomal_uS7_dom"/>
</dbReference>
<proteinExistence type="inferred from homology"/>
<evidence type="ECO:0000313" key="10">
    <source>
        <dbReference type="EMBL" id="ANS54306.1"/>
    </source>
</evidence>
<dbReference type="Pfam" id="PF00177">
    <property type="entry name" value="Ribosomal_S7"/>
    <property type="match status" value="1"/>
</dbReference>
<dbReference type="GO" id="GO:0003735">
    <property type="term" value="F:structural constituent of ribosome"/>
    <property type="evidence" value="ECO:0007669"/>
    <property type="project" value="InterPro"/>
</dbReference>